<evidence type="ECO:0000313" key="2">
    <source>
        <dbReference type="EMBL" id="MFC3883311.1"/>
    </source>
</evidence>
<accession>A0ABV8B266</accession>
<proteinExistence type="predicted"/>
<sequence length="182" mass="21120">MKNSKADLILHPVRLRIIQVLAGKQRLTAQQISEAMPDVPQASLYRHIKKLVEGGFISIVDQTPIRGTVEKTYALVENNEYMSPEEFRSMTKEEHMDYFLRFMAAVLGDFERYISQEGFDFVRDGAGYRQATLFLTDEEFQEFIQKMGTVMMEAIKKEPSKERRARTLTTIMTSEVKKQIKK</sequence>
<dbReference type="InterPro" id="IPR011991">
    <property type="entry name" value="ArsR-like_HTH"/>
</dbReference>
<dbReference type="SUPFAM" id="SSF46785">
    <property type="entry name" value="Winged helix' DNA-binding domain"/>
    <property type="match status" value="1"/>
</dbReference>
<dbReference type="EMBL" id="JBHRZT010000026">
    <property type="protein sequence ID" value="MFC3883311.1"/>
    <property type="molecule type" value="Genomic_DNA"/>
</dbReference>
<evidence type="ECO:0000256" key="1">
    <source>
        <dbReference type="ARBA" id="ARBA00023125"/>
    </source>
</evidence>
<keyword evidence="1" id="KW-0238">DNA-binding</keyword>
<organism evidence="2 3">
    <name type="scientific">Bacillus songklensis</name>
    <dbReference type="NCBI Taxonomy" id="1069116"/>
    <lineage>
        <taxon>Bacteria</taxon>
        <taxon>Bacillati</taxon>
        <taxon>Bacillota</taxon>
        <taxon>Bacilli</taxon>
        <taxon>Bacillales</taxon>
        <taxon>Bacillaceae</taxon>
        <taxon>Bacillus</taxon>
    </lineage>
</organism>
<comment type="caution">
    <text evidence="2">The sequence shown here is derived from an EMBL/GenBank/DDBJ whole genome shotgun (WGS) entry which is preliminary data.</text>
</comment>
<gene>
    <name evidence="2" type="ORF">ACFOU2_07170</name>
</gene>
<dbReference type="CDD" id="cd00090">
    <property type="entry name" value="HTH_ARSR"/>
    <property type="match status" value="1"/>
</dbReference>
<keyword evidence="3" id="KW-1185">Reference proteome</keyword>
<evidence type="ECO:0000313" key="3">
    <source>
        <dbReference type="Proteomes" id="UP001595752"/>
    </source>
</evidence>
<protein>
    <submittedName>
        <fullName evidence="2">Helix-turn-helix domain-containing protein</fullName>
    </submittedName>
</protein>
<name>A0ABV8B266_9BACI</name>
<reference evidence="3" key="1">
    <citation type="journal article" date="2019" name="Int. J. Syst. Evol. Microbiol.">
        <title>The Global Catalogue of Microorganisms (GCM) 10K type strain sequencing project: providing services to taxonomists for standard genome sequencing and annotation.</title>
        <authorList>
            <consortium name="The Broad Institute Genomics Platform"/>
            <consortium name="The Broad Institute Genome Sequencing Center for Infectious Disease"/>
            <person name="Wu L."/>
            <person name="Ma J."/>
        </authorList>
    </citation>
    <scope>NUCLEOTIDE SEQUENCE [LARGE SCALE GENOMIC DNA]</scope>
    <source>
        <strain evidence="3">CCUG 61889</strain>
    </source>
</reference>
<dbReference type="NCBIfam" id="NF005061">
    <property type="entry name" value="PRK06474.1"/>
    <property type="match status" value="1"/>
</dbReference>
<dbReference type="Pfam" id="PF12840">
    <property type="entry name" value="HTH_20"/>
    <property type="match status" value="1"/>
</dbReference>
<dbReference type="Proteomes" id="UP001595752">
    <property type="component" value="Unassembled WGS sequence"/>
</dbReference>
<dbReference type="Gene3D" id="6.10.140.2180">
    <property type="match status" value="1"/>
</dbReference>
<dbReference type="Gene3D" id="1.10.10.10">
    <property type="entry name" value="Winged helix-like DNA-binding domain superfamily/Winged helix DNA-binding domain"/>
    <property type="match status" value="1"/>
</dbReference>
<dbReference type="InterPro" id="IPR036388">
    <property type="entry name" value="WH-like_DNA-bd_sf"/>
</dbReference>
<dbReference type="RefSeq" id="WP_377913671.1">
    <property type="nucleotide sequence ID" value="NZ_JBHRZT010000026.1"/>
</dbReference>
<dbReference type="InterPro" id="IPR036390">
    <property type="entry name" value="WH_DNA-bd_sf"/>
</dbReference>